<evidence type="ECO:0000256" key="10">
    <source>
        <dbReference type="HAMAP-Rule" id="MF_00118"/>
    </source>
</evidence>
<evidence type="ECO:0000256" key="6">
    <source>
        <dbReference type="ARBA" id="ARBA00022842"/>
    </source>
</evidence>
<evidence type="ECO:0000256" key="8">
    <source>
        <dbReference type="ARBA" id="ARBA00023134"/>
    </source>
</evidence>
<dbReference type="SUPFAM" id="SSF50465">
    <property type="entry name" value="EF-Tu/eEF-1alpha/eIF2-gamma C-terminal domain"/>
    <property type="match status" value="1"/>
</dbReference>
<keyword evidence="8 10" id="KW-0342">GTP-binding</keyword>
<keyword evidence="6 10" id="KW-0460">Magnesium</keyword>
<evidence type="ECO:0000259" key="11">
    <source>
        <dbReference type="PROSITE" id="PS51722"/>
    </source>
</evidence>
<dbReference type="CDD" id="cd03707">
    <property type="entry name" value="EFTU_III"/>
    <property type="match status" value="1"/>
</dbReference>
<keyword evidence="5 10" id="KW-0378">Hydrolase</keyword>
<dbReference type="InterPro" id="IPR050055">
    <property type="entry name" value="EF-Tu_GTPase"/>
</dbReference>
<dbReference type="InterPro" id="IPR000795">
    <property type="entry name" value="T_Tr_GTP-bd_dom"/>
</dbReference>
<keyword evidence="3 10" id="KW-0547">Nucleotide-binding</keyword>
<dbReference type="NCBIfam" id="NF000766">
    <property type="entry name" value="PRK00049.1"/>
    <property type="match status" value="1"/>
</dbReference>
<protein>
    <recommendedName>
        <fullName evidence="9 10">Elongation factor Tu</fullName>
        <shortName evidence="10">EF-Tu</shortName>
        <ecNumber evidence="10">3.6.5.3</ecNumber>
    </recommendedName>
</protein>
<dbReference type="InterPro" id="IPR005225">
    <property type="entry name" value="Small_GTP-bd"/>
</dbReference>
<keyword evidence="7 10" id="KW-0648">Protein biosynthesis</keyword>
<dbReference type="FunFam" id="3.40.50.300:FF:000003">
    <property type="entry name" value="Elongation factor Tu"/>
    <property type="match status" value="1"/>
</dbReference>
<comment type="catalytic activity">
    <reaction evidence="10">
        <text>GTP + H2O = GDP + phosphate + H(+)</text>
        <dbReference type="Rhea" id="RHEA:19669"/>
        <dbReference type="ChEBI" id="CHEBI:15377"/>
        <dbReference type="ChEBI" id="CHEBI:15378"/>
        <dbReference type="ChEBI" id="CHEBI:37565"/>
        <dbReference type="ChEBI" id="CHEBI:43474"/>
        <dbReference type="ChEBI" id="CHEBI:58189"/>
        <dbReference type="EC" id="3.6.5.3"/>
    </reaction>
</comment>
<dbReference type="CDD" id="cd03697">
    <property type="entry name" value="EFTU_II"/>
    <property type="match status" value="1"/>
</dbReference>
<feature type="binding site" evidence="10">
    <location>
        <position position="26"/>
    </location>
    <ligand>
        <name>Mg(2+)</name>
        <dbReference type="ChEBI" id="CHEBI:18420"/>
    </ligand>
</feature>
<dbReference type="PANTHER" id="PTHR43721">
    <property type="entry name" value="ELONGATION FACTOR TU-RELATED"/>
    <property type="match status" value="1"/>
</dbReference>
<dbReference type="FunFam" id="2.40.30.10:FF:000001">
    <property type="entry name" value="Elongation factor Tu"/>
    <property type="match status" value="1"/>
</dbReference>
<dbReference type="GO" id="GO:0003924">
    <property type="term" value="F:GTPase activity"/>
    <property type="evidence" value="ECO:0007669"/>
    <property type="project" value="UniProtKB-UniRule"/>
</dbReference>
<dbReference type="HAMAP" id="MF_00118_B">
    <property type="entry name" value="EF_Tu_B"/>
    <property type="match status" value="1"/>
</dbReference>
<dbReference type="NCBIfam" id="TIGR00485">
    <property type="entry name" value="EF-Tu"/>
    <property type="match status" value="1"/>
</dbReference>
<feature type="binding site" evidence="10">
    <location>
        <begin position="81"/>
        <end position="85"/>
    </location>
    <ligand>
        <name>GTP</name>
        <dbReference type="ChEBI" id="CHEBI:37565"/>
    </ligand>
</feature>
<dbReference type="Gene3D" id="3.40.50.300">
    <property type="entry name" value="P-loop containing nucleotide triphosphate hydrolases"/>
    <property type="match status" value="1"/>
</dbReference>
<evidence type="ECO:0000256" key="7">
    <source>
        <dbReference type="ARBA" id="ARBA00022917"/>
    </source>
</evidence>
<evidence type="ECO:0000256" key="4">
    <source>
        <dbReference type="ARBA" id="ARBA00022768"/>
    </source>
</evidence>
<dbReference type="InterPro" id="IPR004541">
    <property type="entry name" value="Transl_elong_EFTu/EF1A_bac/org"/>
</dbReference>
<dbReference type="GO" id="GO:0000287">
    <property type="term" value="F:magnesium ion binding"/>
    <property type="evidence" value="ECO:0007669"/>
    <property type="project" value="UniProtKB-UniRule"/>
</dbReference>
<dbReference type="PANTHER" id="PTHR43721:SF22">
    <property type="entry name" value="ELONGATION FACTOR TU, MITOCHONDRIAL"/>
    <property type="match status" value="1"/>
</dbReference>
<dbReference type="RefSeq" id="WP_213121084.1">
    <property type="nucleotide sequence ID" value="NZ_JAGYPF010000009.1"/>
</dbReference>
<comment type="function">
    <text evidence="10">GTP hydrolase that promotes the GTP-dependent binding of aminoacyl-tRNA to the A-site of ribosomes during protein biosynthesis.</text>
</comment>
<comment type="similarity">
    <text evidence="1 10">Belongs to the TRAFAC class translation factor GTPase superfamily. Classic translation factor GTPase family. EF-Tu/EF-1A subfamily.</text>
</comment>
<dbReference type="PRINTS" id="PR00315">
    <property type="entry name" value="ELONGATNFCT"/>
</dbReference>
<dbReference type="Pfam" id="PF00009">
    <property type="entry name" value="GTP_EFTU"/>
    <property type="match status" value="1"/>
</dbReference>
<evidence type="ECO:0000313" key="13">
    <source>
        <dbReference type="Proteomes" id="UP000679749"/>
    </source>
</evidence>
<feature type="binding site" evidence="10">
    <location>
        <begin position="136"/>
        <end position="139"/>
    </location>
    <ligand>
        <name>GTP</name>
        <dbReference type="ChEBI" id="CHEBI:37565"/>
    </ligand>
</feature>
<dbReference type="Gene3D" id="2.40.30.10">
    <property type="entry name" value="Translation factors"/>
    <property type="match status" value="2"/>
</dbReference>
<feature type="domain" description="Tr-type G" evidence="11">
    <location>
        <begin position="10"/>
        <end position="204"/>
    </location>
</feature>
<evidence type="ECO:0000256" key="1">
    <source>
        <dbReference type="ARBA" id="ARBA00007249"/>
    </source>
</evidence>
<dbReference type="InterPro" id="IPR027417">
    <property type="entry name" value="P-loop_NTPase"/>
</dbReference>
<keyword evidence="13" id="KW-1185">Reference proteome</keyword>
<evidence type="ECO:0000256" key="5">
    <source>
        <dbReference type="ARBA" id="ARBA00022801"/>
    </source>
</evidence>
<dbReference type="Pfam" id="PF03144">
    <property type="entry name" value="GTP_EFTU_D2"/>
    <property type="match status" value="1"/>
</dbReference>
<keyword evidence="2 10" id="KW-0963">Cytoplasm</keyword>
<dbReference type="SUPFAM" id="SSF50447">
    <property type="entry name" value="Translation proteins"/>
    <property type="match status" value="1"/>
</dbReference>
<dbReference type="InterPro" id="IPR009001">
    <property type="entry name" value="Transl_elong_EF1A/Init_IF2_C"/>
</dbReference>
<feature type="binding site" evidence="10">
    <location>
        <begin position="19"/>
        <end position="26"/>
    </location>
    <ligand>
        <name>GTP</name>
        <dbReference type="ChEBI" id="CHEBI:37565"/>
    </ligand>
</feature>
<dbReference type="SUPFAM" id="SSF52540">
    <property type="entry name" value="P-loop containing nucleoside triphosphate hydrolases"/>
    <property type="match status" value="1"/>
</dbReference>
<evidence type="ECO:0000313" key="12">
    <source>
        <dbReference type="EMBL" id="MBS4216567.1"/>
    </source>
</evidence>
<reference evidence="12" key="1">
    <citation type="submission" date="2021-05" db="EMBL/GenBank/DDBJ databases">
        <title>Novel Bacillus species.</title>
        <authorList>
            <person name="Liu G."/>
        </authorList>
    </citation>
    <scope>NUCLEOTIDE SEQUENCE</scope>
    <source>
        <strain evidence="12">FJAT-49825</strain>
    </source>
</reference>
<comment type="caution">
    <text evidence="12">The sequence shown here is derived from an EMBL/GenBank/DDBJ whole genome shotgun (WGS) entry which is preliminary data.</text>
</comment>
<dbReference type="EMBL" id="JAGYPF010000009">
    <property type="protein sequence ID" value="MBS4216567.1"/>
    <property type="molecule type" value="Genomic_DNA"/>
</dbReference>
<dbReference type="GO" id="GO:0005829">
    <property type="term" value="C:cytosol"/>
    <property type="evidence" value="ECO:0007669"/>
    <property type="project" value="TreeGrafter"/>
</dbReference>
<dbReference type="EC" id="3.6.5.3" evidence="10"/>
<dbReference type="InterPro" id="IPR031157">
    <property type="entry name" value="G_TR_CS"/>
</dbReference>
<sequence length="395" mass="43276">MAKAKFDRSKPHVNIGTIGHVDHGKTTLTAAITSVLAKQGKAEARAYDQIDGAPEERERGITISTAHVEYETDARHYAHVDCPGHADYVKNMITGAAQMDGGILVVSATDGPMPQTREHILLSRQVGVPYLVVFMNKCDMVDDEELLELVEMEIRDLLSEYDFPGDDTPVIKGSALKALEGDAAWEEKIIELMDAVDSYIPNPTRDTDKPFMMPVEDVFSITGRGTVATGRVERGVVKVGDVVEIVGFTEEPKSTTVTGVEMFRKLLDFAEAGDNIGALLRGVAREEIERGQVLAKPKSITPHTKFKAQVYVLSKEEGGRHTPFFSNYRPQFYFRTSDITGIIILPEGTEMIMPGDNTEMTVELIAPVAIEEGTKFSIREGGRTVGSGSITTIVE</sequence>
<dbReference type="CDD" id="cd01884">
    <property type="entry name" value="EF_Tu"/>
    <property type="match status" value="1"/>
</dbReference>
<dbReference type="InterPro" id="IPR004160">
    <property type="entry name" value="Transl_elong_EFTu/EF1A_C"/>
</dbReference>
<name>A0A942YY29_9BACI</name>
<dbReference type="InterPro" id="IPR004161">
    <property type="entry name" value="EFTu-like_2"/>
</dbReference>
<dbReference type="AlphaFoldDB" id="A0A942YY29"/>
<dbReference type="Proteomes" id="UP000679749">
    <property type="component" value="Unassembled WGS sequence"/>
</dbReference>
<accession>A0A942YY29</accession>
<organism evidence="12 13">
    <name type="scientific">Neobacillus rhizophilus</name>
    <dbReference type="NCBI Taxonomy" id="2833579"/>
    <lineage>
        <taxon>Bacteria</taxon>
        <taxon>Bacillati</taxon>
        <taxon>Bacillota</taxon>
        <taxon>Bacilli</taxon>
        <taxon>Bacillales</taxon>
        <taxon>Bacillaceae</taxon>
        <taxon>Neobacillus</taxon>
    </lineage>
</organism>
<evidence type="ECO:0000256" key="2">
    <source>
        <dbReference type="ARBA" id="ARBA00022490"/>
    </source>
</evidence>
<dbReference type="PROSITE" id="PS00301">
    <property type="entry name" value="G_TR_1"/>
    <property type="match status" value="1"/>
</dbReference>
<evidence type="ECO:0000256" key="9">
    <source>
        <dbReference type="ARBA" id="ARBA00029554"/>
    </source>
</evidence>
<keyword evidence="10" id="KW-0479">Metal-binding</keyword>
<dbReference type="InterPro" id="IPR033720">
    <property type="entry name" value="EFTU_2"/>
</dbReference>
<dbReference type="InterPro" id="IPR041709">
    <property type="entry name" value="EF-Tu_GTP-bd"/>
</dbReference>
<dbReference type="NCBIfam" id="TIGR00231">
    <property type="entry name" value="small_GTP"/>
    <property type="match status" value="1"/>
</dbReference>
<dbReference type="NCBIfam" id="NF009372">
    <property type="entry name" value="PRK12735.1"/>
    <property type="match status" value="1"/>
</dbReference>
<dbReference type="GO" id="GO:0003746">
    <property type="term" value="F:translation elongation factor activity"/>
    <property type="evidence" value="ECO:0007669"/>
    <property type="project" value="UniProtKB-UniRule"/>
</dbReference>
<comment type="subcellular location">
    <subcellularLocation>
        <location evidence="10">Cytoplasm</location>
    </subcellularLocation>
</comment>
<dbReference type="PROSITE" id="PS51722">
    <property type="entry name" value="G_TR_2"/>
    <property type="match status" value="1"/>
</dbReference>
<dbReference type="InterPro" id="IPR009000">
    <property type="entry name" value="Transl_B-barrel_sf"/>
</dbReference>
<keyword evidence="4 10" id="KW-0251">Elongation factor</keyword>
<gene>
    <name evidence="10 12" type="primary">tuf</name>
    <name evidence="12" type="ORF">KHA99_29645</name>
</gene>
<proteinExistence type="inferred from homology"/>
<dbReference type="GO" id="GO:0005525">
    <property type="term" value="F:GTP binding"/>
    <property type="evidence" value="ECO:0007669"/>
    <property type="project" value="UniProtKB-UniRule"/>
</dbReference>
<dbReference type="NCBIfam" id="NF009373">
    <property type="entry name" value="PRK12736.1"/>
    <property type="match status" value="1"/>
</dbReference>
<comment type="subunit">
    <text evidence="10">Monomer.</text>
</comment>
<evidence type="ECO:0000256" key="3">
    <source>
        <dbReference type="ARBA" id="ARBA00022741"/>
    </source>
</evidence>
<dbReference type="Pfam" id="PF03143">
    <property type="entry name" value="GTP_EFTU_D3"/>
    <property type="match status" value="1"/>
</dbReference>